<dbReference type="Proteomes" id="UP000265882">
    <property type="component" value="Unassembled WGS sequence"/>
</dbReference>
<organism evidence="3 4">
    <name type="scientific">Abyssobacteria bacterium (strain SURF_5)</name>
    <dbReference type="NCBI Taxonomy" id="2093360"/>
    <lineage>
        <taxon>Bacteria</taxon>
        <taxon>Pseudomonadati</taxon>
        <taxon>Candidatus Hydrogenedentota</taxon>
        <taxon>Candidatus Abyssobacteria</taxon>
    </lineage>
</organism>
<gene>
    <name evidence="3" type="ORF">C4520_21495</name>
</gene>
<keyword evidence="1" id="KW-0456">Lyase</keyword>
<dbReference type="Gene3D" id="3.20.20.140">
    <property type="entry name" value="Metal-dependent hydrolases"/>
    <property type="match status" value="1"/>
</dbReference>
<dbReference type="AlphaFoldDB" id="A0A3A4N6W7"/>
<dbReference type="PANTHER" id="PTHR21240">
    <property type="entry name" value="2-AMINO-3-CARBOXYLMUCONATE-6-SEMIALDEHYDE DECARBOXYLASE"/>
    <property type="match status" value="1"/>
</dbReference>
<evidence type="ECO:0000259" key="2">
    <source>
        <dbReference type="Pfam" id="PF04909"/>
    </source>
</evidence>
<dbReference type="GO" id="GO:0016831">
    <property type="term" value="F:carboxy-lyase activity"/>
    <property type="evidence" value="ECO:0007669"/>
    <property type="project" value="InterPro"/>
</dbReference>
<feature type="domain" description="Amidohydrolase-related" evidence="2">
    <location>
        <begin position="10"/>
        <end position="270"/>
    </location>
</feature>
<dbReference type="InterPro" id="IPR032466">
    <property type="entry name" value="Metal_Hydrolase"/>
</dbReference>
<dbReference type="Pfam" id="PF04909">
    <property type="entry name" value="Amidohydro_2"/>
    <property type="match status" value="1"/>
</dbReference>
<protein>
    <recommendedName>
        <fullName evidence="2">Amidohydrolase-related domain-containing protein</fullName>
    </recommendedName>
</protein>
<reference evidence="3 4" key="1">
    <citation type="journal article" date="2017" name="ISME J.">
        <title>Energy and carbon metabolisms in a deep terrestrial subsurface fluid microbial community.</title>
        <authorList>
            <person name="Momper L."/>
            <person name="Jungbluth S.P."/>
            <person name="Lee M.D."/>
            <person name="Amend J.P."/>
        </authorList>
    </citation>
    <scope>NUCLEOTIDE SEQUENCE [LARGE SCALE GENOMIC DNA]</scope>
    <source>
        <strain evidence="3">SURF_5</strain>
    </source>
</reference>
<dbReference type="InterPro" id="IPR032465">
    <property type="entry name" value="ACMSD"/>
</dbReference>
<dbReference type="GO" id="GO:0005737">
    <property type="term" value="C:cytoplasm"/>
    <property type="evidence" value="ECO:0007669"/>
    <property type="project" value="TreeGrafter"/>
</dbReference>
<dbReference type="PANTHER" id="PTHR21240:SF28">
    <property type="entry name" value="ISO-OROTATE DECARBOXYLASE (EUROFUNG)"/>
    <property type="match status" value="1"/>
</dbReference>
<dbReference type="CDD" id="cd01292">
    <property type="entry name" value="metallo-dependent_hydrolases"/>
    <property type="match status" value="1"/>
</dbReference>
<comment type="caution">
    <text evidence="3">The sequence shown here is derived from an EMBL/GenBank/DDBJ whole genome shotgun (WGS) entry which is preliminary data.</text>
</comment>
<evidence type="ECO:0000256" key="1">
    <source>
        <dbReference type="ARBA" id="ARBA00023239"/>
    </source>
</evidence>
<proteinExistence type="predicted"/>
<evidence type="ECO:0000313" key="3">
    <source>
        <dbReference type="EMBL" id="RJP14295.1"/>
    </source>
</evidence>
<name>A0A3A4N6W7_ABYX5</name>
<dbReference type="EMBL" id="QZKU01000144">
    <property type="protein sequence ID" value="RJP14295.1"/>
    <property type="molecule type" value="Genomic_DNA"/>
</dbReference>
<sequence>MQNLLPFPIIDFHVHLFPDRLFDAIWRTFREDYNWQVRYPLYTPQIIDFLKNRGVEKIVYSNYAHRTGIAEGLNRWNIELLEREPNLFCFAAAHPDDPAGETLQVLEHPRVIGFKLQLLVQRFYPDDERLFPLYERVIETGKRILMHVGTGPVGNEFVGIKHFRRLMRRYPQLKVNVPHMGEFEVDAFFDMLDEYPGLYLDTAFAFFPNELNTYVFTAEKLLRHQDRIVYGSDFPNLIFDWETEIEILMGLGLGENACRKIFRTNALDLLSQH</sequence>
<dbReference type="SUPFAM" id="SSF51556">
    <property type="entry name" value="Metallo-dependent hydrolases"/>
    <property type="match status" value="1"/>
</dbReference>
<dbReference type="GO" id="GO:0016787">
    <property type="term" value="F:hydrolase activity"/>
    <property type="evidence" value="ECO:0007669"/>
    <property type="project" value="InterPro"/>
</dbReference>
<dbReference type="InterPro" id="IPR006680">
    <property type="entry name" value="Amidohydro-rel"/>
</dbReference>
<evidence type="ECO:0000313" key="4">
    <source>
        <dbReference type="Proteomes" id="UP000265882"/>
    </source>
</evidence>
<accession>A0A3A4N6W7</accession>
<dbReference type="GO" id="GO:0019748">
    <property type="term" value="P:secondary metabolic process"/>
    <property type="evidence" value="ECO:0007669"/>
    <property type="project" value="TreeGrafter"/>
</dbReference>